<evidence type="ECO:0000313" key="2">
    <source>
        <dbReference type="Proteomes" id="UP001158961"/>
    </source>
</evidence>
<accession>A0AAN2K4K1</accession>
<organism evidence="1 2">
    <name type="scientific">Enterobacter agglomerans</name>
    <name type="common">Erwinia herbicola</name>
    <name type="synonym">Pantoea agglomerans</name>
    <dbReference type="NCBI Taxonomy" id="549"/>
    <lineage>
        <taxon>Bacteria</taxon>
        <taxon>Pseudomonadati</taxon>
        <taxon>Pseudomonadota</taxon>
        <taxon>Gammaproteobacteria</taxon>
        <taxon>Enterobacterales</taxon>
        <taxon>Erwiniaceae</taxon>
        <taxon>Pantoea</taxon>
        <taxon>Pantoea agglomerans group</taxon>
    </lineage>
</organism>
<dbReference type="EMBL" id="OW970315">
    <property type="protein sequence ID" value="CAH6182845.1"/>
    <property type="molecule type" value="Genomic_DNA"/>
</dbReference>
<dbReference type="AlphaFoldDB" id="A0AAN2K4K1"/>
<gene>
    <name evidence="1" type="ORF">DAPPPG734_03120</name>
</gene>
<reference evidence="1" key="1">
    <citation type="submission" date="2022-05" db="EMBL/GenBank/DDBJ databases">
        <authorList>
            <person name="Pothier F. J."/>
        </authorList>
    </citation>
    <scope>NUCLEOTIDE SEQUENCE</scope>
    <source>
        <strain evidence="1">DAPP-PG734</strain>
    </source>
</reference>
<sequence>MNDMTTTPDLVRKYILRELPLVTTLLLKKIEIGDDDVLQELFEADDIAEVSEKFFRDFNVQPAGFTLATYFPWKTRSFFTRAPVKQDKAPLTIRMFIESAVAGRWLF</sequence>
<protein>
    <submittedName>
        <fullName evidence="1">DUF1493 domain-containing protein</fullName>
    </submittedName>
</protein>
<evidence type="ECO:0000313" key="1">
    <source>
        <dbReference type="EMBL" id="CAH6182845.1"/>
    </source>
</evidence>
<dbReference type="InterPro" id="IPR010862">
    <property type="entry name" value="DUF1493"/>
</dbReference>
<dbReference type="Pfam" id="PF07377">
    <property type="entry name" value="DUF1493"/>
    <property type="match status" value="1"/>
</dbReference>
<dbReference type="Proteomes" id="UP001158961">
    <property type="component" value="Chromosome"/>
</dbReference>
<name>A0AAN2K4K1_ENTAG</name>
<dbReference type="RefSeq" id="WP_033763566.1">
    <property type="nucleotide sequence ID" value="NZ_CP134724.1"/>
</dbReference>
<proteinExistence type="predicted"/>